<dbReference type="RefSeq" id="WP_379680730.1">
    <property type="nucleotide sequence ID" value="NZ_JBHLWP010000015.1"/>
</dbReference>
<reference evidence="1 2" key="1">
    <citation type="submission" date="2024-09" db="EMBL/GenBank/DDBJ databases">
        <authorList>
            <person name="Sun Q."/>
            <person name="Mori K."/>
        </authorList>
    </citation>
    <scope>NUCLEOTIDE SEQUENCE [LARGE SCALE GENOMIC DNA]</scope>
    <source>
        <strain evidence="1 2">CCM 7792</strain>
    </source>
</reference>
<keyword evidence="2" id="KW-1185">Reference proteome</keyword>
<evidence type="ECO:0000313" key="2">
    <source>
        <dbReference type="Proteomes" id="UP001589773"/>
    </source>
</evidence>
<comment type="caution">
    <text evidence="1">The sequence shown here is derived from an EMBL/GenBank/DDBJ whole genome shotgun (WGS) entry which is preliminary data.</text>
</comment>
<gene>
    <name evidence="1" type="ORF">ACFFJK_17075</name>
</gene>
<dbReference type="EMBL" id="JBHLWP010000015">
    <property type="protein sequence ID" value="MFC0253613.1"/>
    <property type="molecule type" value="Genomic_DNA"/>
</dbReference>
<organism evidence="1 2">
    <name type="scientific">Massilia consociata</name>
    <dbReference type="NCBI Taxonomy" id="760117"/>
    <lineage>
        <taxon>Bacteria</taxon>
        <taxon>Pseudomonadati</taxon>
        <taxon>Pseudomonadota</taxon>
        <taxon>Betaproteobacteria</taxon>
        <taxon>Burkholderiales</taxon>
        <taxon>Oxalobacteraceae</taxon>
        <taxon>Telluria group</taxon>
        <taxon>Massilia</taxon>
    </lineage>
</organism>
<name>A0ABV6FJA7_9BURK</name>
<sequence length="43" mass="4720">MSTPDVPAMPTPSELEMLRLPQMMHAKGLLGGEQILDRDKRAG</sequence>
<dbReference type="Proteomes" id="UP001589773">
    <property type="component" value="Unassembled WGS sequence"/>
</dbReference>
<evidence type="ECO:0000313" key="1">
    <source>
        <dbReference type="EMBL" id="MFC0253613.1"/>
    </source>
</evidence>
<accession>A0ABV6FJA7</accession>
<proteinExistence type="predicted"/>
<protein>
    <submittedName>
        <fullName evidence="1">Uncharacterized protein</fullName>
    </submittedName>
</protein>